<reference evidence="1" key="1">
    <citation type="journal article" date="2021" name="Environ. Microbiol.">
        <title>Gene family expansions and transcriptome signatures uncover fungal adaptations to wood decay.</title>
        <authorList>
            <person name="Hage H."/>
            <person name="Miyauchi S."/>
            <person name="Viragh M."/>
            <person name="Drula E."/>
            <person name="Min B."/>
            <person name="Chaduli D."/>
            <person name="Navarro D."/>
            <person name="Favel A."/>
            <person name="Norest M."/>
            <person name="Lesage-Meessen L."/>
            <person name="Balint B."/>
            <person name="Merenyi Z."/>
            <person name="de Eugenio L."/>
            <person name="Morin E."/>
            <person name="Martinez A.T."/>
            <person name="Baldrian P."/>
            <person name="Stursova M."/>
            <person name="Martinez M.J."/>
            <person name="Novotny C."/>
            <person name="Magnuson J.K."/>
            <person name="Spatafora J.W."/>
            <person name="Maurice S."/>
            <person name="Pangilinan J."/>
            <person name="Andreopoulos W."/>
            <person name="LaButti K."/>
            <person name="Hundley H."/>
            <person name="Na H."/>
            <person name="Kuo A."/>
            <person name="Barry K."/>
            <person name="Lipzen A."/>
            <person name="Henrissat B."/>
            <person name="Riley R."/>
            <person name="Ahrendt S."/>
            <person name="Nagy L.G."/>
            <person name="Grigoriev I.V."/>
            <person name="Martin F."/>
            <person name="Rosso M.N."/>
        </authorList>
    </citation>
    <scope>NUCLEOTIDE SEQUENCE</scope>
    <source>
        <strain evidence="1">CBS 384.51</strain>
    </source>
</reference>
<accession>A0ACB8U8T7</accession>
<comment type="caution">
    <text evidence="1">The sequence shown here is derived from an EMBL/GenBank/DDBJ whole genome shotgun (WGS) entry which is preliminary data.</text>
</comment>
<sequence length="360" mass="39904">MFPPHRQGPLDGQFQSALPEGDTAIRQTDSDAILARYSAVQKGYLSDPFVRPLLPRGGHLQHPRPPLINIGTYVRSEAIDKLVDQWLDLASAEGKQSQIVSLGAGSDTRFWRIASSPRARQLAKYVEIDFAENTSRKAMAIRKSKDLGSLLGKAEDVKIVNGGTGLHSPVYHLLPADLRLPPSEAMKVLTESSASGADVVLSPDLPTLLVFECVLVYMTPDASYALVQWFTDYFVSSDAVLGAVVYEMFGLDDAFGKVMLNNLKARNVTLPGAEPYPNVESLPTRFEKHGFTISQARTLRDIRRSFIGSDELERISDLELLDEIEELELVLEHYAITWGFKLYGKANATHWSTWGLKAEE</sequence>
<evidence type="ECO:0000313" key="1">
    <source>
        <dbReference type="EMBL" id="KAI0090717.1"/>
    </source>
</evidence>
<name>A0ACB8U8T7_9APHY</name>
<gene>
    <name evidence="1" type="ORF">BDY19DRAFT_984382</name>
</gene>
<organism evidence="1 2">
    <name type="scientific">Irpex rosettiformis</name>
    <dbReference type="NCBI Taxonomy" id="378272"/>
    <lineage>
        <taxon>Eukaryota</taxon>
        <taxon>Fungi</taxon>
        <taxon>Dikarya</taxon>
        <taxon>Basidiomycota</taxon>
        <taxon>Agaricomycotina</taxon>
        <taxon>Agaricomycetes</taxon>
        <taxon>Polyporales</taxon>
        <taxon>Irpicaceae</taxon>
        <taxon>Irpex</taxon>
    </lineage>
</organism>
<keyword evidence="1" id="KW-0808">Transferase</keyword>
<evidence type="ECO:0000313" key="2">
    <source>
        <dbReference type="Proteomes" id="UP001055072"/>
    </source>
</evidence>
<keyword evidence="2" id="KW-1185">Reference proteome</keyword>
<keyword evidence="1" id="KW-0489">Methyltransferase</keyword>
<dbReference type="EMBL" id="MU274907">
    <property type="protein sequence ID" value="KAI0090717.1"/>
    <property type="molecule type" value="Genomic_DNA"/>
</dbReference>
<proteinExistence type="predicted"/>
<dbReference type="Proteomes" id="UP001055072">
    <property type="component" value="Unassembled WGS sequence"/>
</dbReference>
<protein>
    <submittedName>
        <fullName evidence="1">Leucine carboxyl methyltransferase</fullName>
    </submittedName>
</protein>